<dbReference type="InterPro" id="IPR050316">
    <property type="entry name" value="Tyrosinase/Hemocyanin"/>
</dbReference>
<feature type="signal peptide" evidence="3">
    <location>
        <begin position="1"/>
        <end position="20"/>
    </location>
</feature>
<feature type="domain" description="Tyrosinase copper-binding" evidence="4">
    <location>
        <begin position="152"/>
        <end position="169"/>
    </location>
</feature>
<organism evidence="6 7">
    <name type="scientific">Plectus sambesii</name>
    <dbReference type="NCBI Taxonomy" id="2011161"/>
    <lineage>
        <taxon>Eukaryota</taxon>
        <taxon>Metazoa</taxon>
        <taxon>Ecdysozoa</taxon>
        <taxon>Nematoda</taxon>
        <taxon>Chromadorea</taxon>
        <taxon>Plectida</taxon>
        <taxon>Plectina</taxon>
        <taxon>Plectoidea</taxon>
        <taxon>Plectidae</taxon>
        <taxon>Plectus</taxon>
    </lineage>
</organism>
<evidence type="ECO:0000313" key="6">
    <source>
        <dbReference type="Proteomes" id="UP000887566"/>
    </source>
</evidence>
<dbReference type="PROSITE" id="PS00498">
    <property type="entry name" value="TYROSINASE_2"/>
    <property type="match status" value="1"/>
</dbReference>
<feature type="domain" description="Tyrosinase copper-binding" evidence="5">
    <location>
        <begin position="303"/>
        <end position="314"/>
    </location>
</feature>
<evidence type="ECO:0000259" key="5">
    <source>
        <dbReference type="PROSITE" id="PS00498"/>
    </source>
</evidence>
<dbReference type="SUPFAM" id="SSF48056">
    <property type="entry name" value="Di-copper centre-containing domain"/>
    <property type="match status" value="1"/>
</dbReference>
<dbReference type="PANTHER" id="PTHR11474:SF50">
    <property type="entry name" value="TYROSINASE COPPER-BINDING DOMAIN-CONTAINING PROTEIN"/>
    <property type="match status" value="1"/>
</dbReference>
<name>A0A914XPY4_9BILA</name>
<keyword evidence="3" id="KW-0732">Signal</keyword>
<dbReference type="InterPro" id="IPR008922">
    <property type="entry name" value="Di-copper_centre_dom_sf"/>
</dbReference>
<proteinExistence type="predicted"/>
<keyword evidence="6" id="KW-1185">Reference proteome</keyword>
<evidence type="ECO:0000313" key="7">
    <source>
        <dbReference type="WBParaSite" id="PSAMB.scaffold8981size5515.g31981.t1"/>
    </source>
</evidence>
<dbReference type="AlphaFoldDB" id="A0A914XPY4"/>
<accession>A0A914XPY4</accession>
<dbReference type="InterPro" id="IPR002227">
    <property type="entry name" value="Tyrosinase_Cu-bd"/>
</dbReference>
<dbReference type="WBParaSite" id="PSAMB.scaffold8981size5515.g31981.t1">
    <property type="protein sequence ID" value="PSAMB.scaffold8981size5515.g31981.t1"/>
    <property type="gene ID" value="PSAMB.scaffold8981size5515.g31981"/>
</dbReference>
<keyword evidence="2" id="KW-0472">Membrane</keyword>
<dbReference type="PANTHER" id="PTHR11474">
    <property type="entry name" value="TYROSINASE FAMILY MEMBER"/>
    <property type="match status" value="1"/>
</dbReference>
<protein>
    <submittedName>
        <fullName evidence="7">Tyrosinase copper-binding domain-containing protein</fullName>
    </submittedName>
</protein>
<feature type="transmembrane region" description="Helical" evidence="2">
    <location>
        <begin position="468"/>
        <end position="490"/>
    </location>
</feature>
<dbReference type="GO" id="GO:0016491">
    <property type="term" value="F:oxidoreductase activity"/>
    <property type="evidence" value="ECO:0007669"/>
    <property type="project" value="InterPro"/>
</dbReference>
<dbReference type="GO" id="GO:0046872">
    <property type="term" value="F:metal ion binding"/>
    <property type="evidence" value="ECO:0007669"/>
    <property type="project" value="UniProtKB-KW"/>
</dbReference>
<evidence type="ECO:0000256" key="2">
    <source>
        <dbReference type="SAM" id="Phobius"/>
    </source>
</evidence>
<dbReference type="PRINTS" id="PR00092">
    <property type="entry name" value="TYROSINASE"/>
</dbReference>
<dbReference type="PROSITE" id="PS00497">
    <property type="entry name" value="TYROSINASE_1"/>
    <property type="match status" value="1"/>
</dbReference>
<dbReference type="Proteomes" id="UP000887566">
    <property type="component" value="Unplaced"/>
</dbReference>
<reference evidence="7" key="1">
    <citation type="submission" date="2022-11" db="UniProtKB">
        <authorList>
            <consortium name="WormBaseParasite"/>
        </authorList>
    </citation>
    <scope>IDENTIFICATION</scope>
</reference>
<feature type="chain" id="PRO_5037686653" evidence="3">
    <location>
        <begin position="21"/>
        <end position="547"/>
    </location>
</feature>
<evidence type="ECO:0000256" key="1">
    <source>
        <dbReference type="ARBA" id="ARBA00022723"/>
    </source>
</evidence>
<keyword evidence="2" id="KW-0812">Transmembrane</keyword>
<evidence type="ECO:0000256" key="3">
    <source>
        <dbReference type="SAM" id="SignalP"/>
    </source>
</evidence>
<sequence>MNLLLLSLVLLTIAVASVSSAYNPFIQRCEDAPTPVRRILCEQLQQMDTMARIRHTFEPTEKPPLVILHPAYNCQNITCLCPYFRGTVIEHGSVCILKNGRRLERAVRKEIRHFSEEERERYHRAMNSLQRSGEYQRLSRLHSLASRQGGVHTGPAFLPWHREYLKRVEIAVRLLDPDLALPYWDSVLDQNMPDARDSILWSPAFYGETDNHGRVKNGPYVDWDTLEGNSQISRDVGGRETLFTEAHLRIIQDQPSVVQVMAYTAPRVGCPVLPNWDSFEYLHGNPHQWVGGDMFDPDTSTNDPIFFQHHAFVDLIWEHWRLNHQNRSSRGTEYPPDNEDCSNVQHFRAAEMFPFAHMLNSDGLSNRYTEAMYTIVARPNCSLINPGCGSPYLFCDVHYKPPRCVSKAREGGRCDGFEKADICFNSQCRWGRCVSFDDIFESEHALSRQFKEVAFDDGKRNYRNGKDIISTVLSVATGLGLMAGLLWAALPLAKRSFSTKSNALLPPIDSVKETVGESSSITKKWGQGNYCENIKYGSTTEKSYFSL</sequence>
<evidence type="ECO:0000259" key="4">
    <source>
        <dbReference type="PROSITE" id="PS00497"/>
    </source>
</evidence>
<dbReference type="Gene3D" id="1.10.1280.10">
    <property type="entry name" value="Di-copper center containing domain from catechol oxidase"/>
    <property type="match status" value="1"/>
</dbReference>
<dbReference type="Pfam" id="PF00264">
    <property type="entry name" value="Tyrosinase"/>
    <property type="match status" value="1"/>
</dbReference>
<keyword evidence="2" id="KW-1133">Transmembrane helix</keyword>
<keyword evidence="1" id="KW-0479">Metal-binding</keyword>